<dbReference type="CDD" id="cd06170">
    <property type="entry name" value="LuxR_C_like"/>
    <property type="match status" value="1"/>
</dbReference>
<dbReference type="Gene3D" id="3.30.450.40">
    <property type="match status" value="1"/>
</dbReference>
<dbReference type="PANTHER" id="PTHR44688:SF16">
    <property type="entry name" value="DNA-BINDING TRANSCRIPTIONAL ACTIVATOR DEVR_DOSR"/>
    <property type="match status" value="1"/>
</dbReference>
<dbReference type="SMART" id="SM00421">
    <property type="entry name" value="HTH_LUXR"/>
    <property type="match status" value="1"/>
</dbReference>
<dbReference type="PROSITE" id="PS00622">
    <property type="entry name" value="HTH_LUXR_1"/>
    <property type="match status" value="1"/>
</dbReference>
<dbReference type="InterPro" id="IPR016032">
    <property type="entry name" value="Sig_transdc_resp-reg_C-effctor"/>
</dbReference>
<dbReference type="RefSeq" id="WP_081508492.1">
    <property type="nucleotide sequence ID" value="NZ_CP020474.1"/>
</dbReference>
<dbReference type="InterPro" id="IPR036388">
    <property type="entry name" value="WH-like_DNA-bd_sf"/>
</dbReference>
<dbReference type="GO" id="GO:0006355">
    <property type="term" value="P:regulation of DNA-templated transcription"/>
    <property type="evidence" value="ECO:0007669"/>
    <property type="project" value="InterPro"/>
</dbReference>
<organism evidence="5 6">
    <name type="scientific">Roseovarius mucosus</name>
    <dbReference type="NCBI Taxonomy" id="215743"/>
    <lineage>
        <taxon>Bacteria</taxon>
        <taxon>Pseudomonadati</taxon>
        <taxon>Pseudomonadota</taxon>
        <taxon>Alphaproteobacteria</taxon>
        <taxon>Rhodobacterales</taxon>
        <taxon>Roseobacteraceae</taxon>
        <taxon>Roseovarius</taxon>
    </lineage>
</organism>
<evidence type="ECO:0000313" key="5">
    <source>
        <dbReference type="EMBL" id="ARE85461.1"/>
    </source>
</evidence>
<dbReference type="Proteomes" id="UP000192273">
    <property type="component" value="Chromosome"/>
</dbReference>
<dbReference type="AlphaFoldDB" id="A0A1V0RUJ8"/>
<dbReference type="SUPFAM" id="SSF46894">
    <property type="entry name" value="C-terminal effector domain of the bipartite response regulators"/>
    <property type="match status" value="1"/>
</dbReference>
<dbReference type="KEGG" id="rmm:ROSMUCSMR3_04018"/>
<accession>A0A1V0RUJ8</accession>
<dbReference type="SUPFAM" id="SSF55781">
    <property type="entry name" value="GAF domain-like"/>
    <property type="match status" value="1"/>
</dbReference>
<keyword evidence="1" id="KW-0805">Transcription regulation</keyword>
<keyword evidence="3" id="KW-0804">Transcription</keyword>
<dbReference type="PROSITE" id="PS50043">
    <property type="entry name" value="HTH_LUXR_2"/>
    <property type="match status" value="1"/>
</dbReference>
<dbReference type="EMBL" id="CP020474">
    <property type="protein sequence ID" value="ARE85461.1"/>
    <property type="molecule type" value="Genomic_DNA"/>
</dbReference>
<dbReference type="Gene3D" id="1.10.10.10">
    <property type="entry name" value="Winged helix-like DNA-binding domain superfamily/Winged helix DNA-binding domain"/>
    <property type="match status" value="1"/>
</dbReference>
<reference evidence="5 6" key="1">
    <citation type="submission" date="2017-03" db="EMBL/GenBank/DDBJ databases">
        <title>Genome Sequence of Roseovarius mucosus strain SMR3 Isolated from a culture of the Diatom Skeletonema marinoi.</title>
        <authorList>
            <person name="Topel M."/>
            <person name="Pinder M."/>
            <person name="Johansson O.N."/>
            <person name="Kourtchenko O."/>
            <person name="Godhe A."/>
            <person name="Clarke A.K."/>
        </authorList>
    </citation>
    <scope>NUCLEOTIDE SEQUENCE [LARGE SCALE GENOMIC DNA]</scope>
    <source>
        <strain evidence="5 6">SMR3</strain>
    </source>
</reference>
<evidence type="ECO:0000256" key="1">
    <source>
        <dbReference type="ARBA" id="ARBA00023015"/>
    </source>
</evidence>
<gene>
    <name evidence="5" type="ORF">ROSMUCSMR3_04018</name>
</gene>
<dbReference type="GO" id="GO:0003677">
    <property type="term" value="F:DNA binding"/>
    <property type="evidence" value="ECO:0007669"/>
    <property type="project" value="UniProtKB-KW"/>
</dbReference>
<dbReference type="OrthoDB" id="9795133at2"/>
<evidence type="ECO:0000256" key="3">
    <source>
        <dbReference type="ARBA" id="ARBA00023163"/>
    </source>
</evidence>
<protein>
    <submittedName>
        <fullName evidence="5">DNA-binding transcriptional activator BglJ</fullName>
    </submittedName>
</protein>
<name>A0A1V0RUJ8_9RHOB</name>
<sequence length="324" mass="37144">MEQDVTRSEPTVSAETLAKWQFLVDQISKIADVPATLIMHTREQQHSVFVKSAGNINPYLKGQSFQLHDKLYCSGVFQRDGELCVEDATQDPHWHDNPDMEFGMSFYVGLPLKWPDGSNFGTICMLDRFTNQRALQFREGLRHFCQIIEDDLAMLEEIERRKRAEARLQKELDLREDLVEARTKDLEEANTALRVLLKGVERSKTEIEERVAQQIKGLVLPHVSRLRQLNADDERARSYLDTLEANLKNITSAFSGKLAVALERLTPTESEIAQLVAQGRSTKEIAKTLSRGTSTIDFHRNNIRQKLGLTHGRRNLQKYLENLK</sequence>
<dbReference type="InterPro" id="IPR029016">
    <property type="entry name" value="GAF-like_dom_sf"/>
</dbReference>
<keyword evidence="2 5" id="KW-0238">DNA-binding</keyword>
<evidence type="ECO:0000259" key="4">
    <source>
        <dbReference type="PROSITE" id="PS50043"/>
    </source>
</evidence>
<dbReference type="InterPro" id="IPR000792">
    <property type="entry name" value="Tscrpt_reg_LuxR_C"/>
</dbReference>
<proteinExistence type="predicted"/>
<feature type="domain" description="HTH luxR-type" evidence="4">
    <location>
        <begin position="258"/>
        <end position="323"/>
    </location>
</feature>
<dbReference type="PANTHER" id="PTHR44688">
    <property type="entry name" value="DNA-BINDING TRANSCRIPTIONAL ACTIVATOR DEVR_DOSR"/>
    <property type="match status" value="1"/>
</dbReference>
<evidence type="ECO:0000256" key="2">
    <source>
        <dbReference type="ARBA" id="ARBA00023125"/>
    </source>
</evidence>
<keyword evidence="6" id="KW-1185">Reference proteome</keyword>
<dbReference type="Pfam" id="PF00196">
    <property type="entry name" value="GerE"/>
    <property type="match status" value="1"/>
</dbReference>
<evidence type="ECO:0000313" key="6">
    <source>
        <dbReference type="Proteomes" id="UP000192273"/>
    </source>
</evidence>
<dbReference type="PRINTS" id="PR00038">
    <property type="entry name" value="HTHLUXR"/>
</dbReference>